<organism evidence="1 2">
    <name type="scientific">Brachyspira suanatina</name>
    <dbReference type="NCBI Taxonomy" id="381802"/>
    <lineage>
        <taxon>Bacteria</taxon>
        <taxon>Pseudomonadati</taxon>
        <taxon>Spirochaetota</taxon>
        <taxon>Spirochaetia</taxon>
        <taxon>Brachyspirales</taxon>
        <taxon>Brachyspiraceae</taxon>
        <taxon>Brachyspira</taxon>
    </lineage>
</organism>
<dbReference type="Proteomes" id="UP000043763">
    <property type="component" value="Unassembled WGS sequence"/>
</dbReference>
<dbReference type="EMBL" id="CVLB01000001">
    <property type="protein sequence ID" value="CRF32993.1"/>
    <property type="molecule type" value="Genomic_DNA"/>
</dbReference>
<accession>A0A0G4K6G5</accession>
<gene>
    <name evidence="1" type="ORF">BRSU_1154</name>
</gene>
<reference evidence="2" key="1">
    <citation type="submission" date="2015-04" db="EMBL/GenBank/DDBJ databases">
        <authorList>
            <person name="Mushtaq Mamoona"/>
        </authorList>
    </citation>
    <scope>NUCLEOTIDE SEQUENCE [LARGE SCALE GENOMIC DNA]</scope>
    <source>
        <strain evidence="2">AN4859/03</strain>
    </source>
</reference>
<keyword evidence="2" id="KW-1185">Reference proteome</keyword>
<evidence type="ECO:0000313" key="2">
    <source>
        <dbReference type="Proteomes" id="UP000043763"/>
    </source>
</evidence>
<proteinExistence type="predicted"/>
<evidence type="ECO:0000313" key="1">
    <source>
        <dbReference type="EMBL" id="CRF32993.1"/>
    </source>
</evidence>
<protein>
    <submittedName>
        <fullName evidence="1">Uncharacterized protein</fullName>
    </submittedName>
</protein>
<dbReference type="AlphaFoldDB" id="A0A0G4K6G5"/>
<name>A0A0G4K6G5_9SPIR</name>
<sequence length="60" mass="6803">MNLSDNLDNIEKEANGLDLGLTNEEKAMYDAMLSPINSDYNKEEIKTMAKELAVINRKEL</sequence>